<accession>A0A1B4XCP9</accession>
<gene>
    <name evidence="2" type="ORF">SCL_0233</name>
</gene>
<dbReference type="InParanoid" id="A0A1B4XCP9"/>
<dbReference type="RefSeq" id="WP_096359229.1">
    <property type="nucleotide sequence ID" value="NZ_AP014879.1"/>
</dbReference>
<dbReference type="Pfam" id="PF13192">
    <property type="entry name" value="Thioredoxin_3"/>
    <property type="match status" value="1"/>
</dbReference>
<dbReference type="InterPro" id="IPR036249">
    <property type="entry name" value="Thioredoxin-like_sf"/>
</dbReference>
<dbReference type="SUPFAM" id="SSF52833">
    <property type="entry name" value="Thioredoxin-like"/>
    <property type="match status" value="1"/>
</dbReference>
<dbReference type="KEGG" id="slim:SCL_0233"/>
<protein>
    <recommendedName>
        <fullName evidence="1">Thioredoxin-like fold domain-containing protein</fullName>
    </recommendedName>
</protein>
<dbReference type="OrthoDB" id="14695at2"/>
<feature type="domain" description="Thioredoxin-like fold" evidence="1">
    <location>
        <begin position="1"/>
        <end position="78"/>
    </location>
</feature>
<dbReference type="Proteomes" id="UP000243180">
    <property type="component" value="Chromosome"/>
</dbReference>
<reference evidence="2 3" key="1">
    <citation type="submission" date="2015-05" db="EMBL/GenBank/DDBJ databases">
        <title>Complete genome sequence of a sulfur-oxidizing gammaproteobacterium strain HA5.</title>
        <authorList>
            <person name="Miura A."/>
            <person name="Kojima H."/>
            <person name="Fukui M."/>
        </authorList>
    </citation>
    <scope>NUCLEOTIDE SEQUENCE [LARGE SCALE GENOMIC DNA]</scope>
    <source>
        <strain evidence="2 3">HA5</strain>
    </source>
</reference>
<dbReference type="Gene3D" id="3.40.30.10">
    <property type="entry name" value="Glutaredoxin"/>
    <property type="match status" value="1"/>
</dbReference>
<dbReference type="EMBL" id="AP014879">
    <property type="protein sequence ID" value="BAV32555.1"/>
    <property type="molecule type" value="Genomic_DNA"/>
</dbReference>
<name>A0A1B4XCP9_9GAMM</name>
<keyword evidence="3" id="KW-1185">Reference proteome</keyword>
<evidence type="ECO:0000313" key="2">
    <source>
        <dbReference type="EMBL" id="BAV32555.1"/>
    </source>
</evidence>
<evidence type="ECO:0000259" key="1">
    <source>
        <dbReference type="Pfam" id="PF13192"/>
    </source>
</evidence>
<dbReference type="InterPro" id="IPR012336">
    <property type="entry name" value="Thioredoxin-like_fold"/>
</dbReference>
<dbReference type="AlphaFoldDB" id="A0A1B4XCP9"/>
<organism evidence="2 3">
    <name type="scientific">Sulfuricaulis limicola</name>
    <dbReference type="NCBI Taxonomy" id="1620215"/>
    <lineage>
        <taxon>Bacteria</taxon>
        <taxon>Pseudomonadati</taxon>
        <taxon>Pseudomonadota</taxon>
        <taxon>Gammaproteobacteria</taxon>
        <taxon>Acidiferrobacterales</taxon>
        <taxon>Acidiferrobacteraceae</taxon>
        <taxon>Sulfuricaulis</taxon>
    </lineage>
</organism>
<sequence>MKVQLVVTDACAPCDQAEAVWRVVAAERELDFTVVHLDSPEGQWIVNRWRLRTVPALVIDDKLVAIGVQSPVEARALVARAPQRKYP</sequence>
<evidence type="ECO:0000313" key="3">
    <source>
        <dbReference type="Proteomes" id="UP000243180"/>
    </source>
</evidence>
<proteinExistence type="predicted"/>